<dbReference type="AlphaFoldDB" id="A0A437QE26"/>
<reference evidence="5 6" key="1">
    <citation type="submission" date="2019-01" db="EMBL/GenBank/DDBJ databases">
        <authorList>
            <person name="Chen W.-M."/>
        </authorList>
    </citation>
    <scope>NUCLEOTIDE SEQUENCE [LARGE SCALE GENOMIC DNA]</scope>
    <source>
        <strain evidence="5 6">HPM-16</strain>
    </source>
</reference>
<evidence type="ECO:0000256" key="4">
    <source>
        <dbReference type="SAM" id="Coils"/>
    </source>
</evidence>
<protein>
    <recommendedName>
        <fullName evidence="2">Poly(3-hydroxyalkanoate) polymerase subunit PhaE</fullName>
    </recommendedName>
</protein>
<dbReference type="EMBL" id="SACQ01000001">
    <property type="protein sequence ID" value="RVU32771.1"/>
    <property type="molecule type" value="Genomic_DNA"/>
</dbReference>
<keyword evidence="4" id="KW-0175">Coiled coil</keyword>
<dbReference type="UniPathway" id="UPA00917"/>
<gene>
    <name evidence="5" type="ORF">EOE65_03690</name>
</gene>
<name>A0A437QE26_9GAMM</name>
<keyword evidence="6" id="KW-1185">Reference proteome</keyword>
<dbReference type="RefSeq" id="WP_127692939.1">
    <property type="nucleotide sequence ID" value="NZ_SACQ01000001.1"/>
</dbReference>
<evidence type="ECO:0000256" key="3">
    <source>
        <dbReference type="ARBA" id="ARBA00022752"/>
    </source>
</evidence>
<feature type="coiled-coil region" evidence="4">
    <location>
        <begin position="246"/>
        <end position="313"/>
    </location>
</feature>
<dbReference type="InterPro" id="IPR010123">
    <property type="entry name" value="PHA_synth_III_E"/>
</dbReference>
<evidence type="ECO:0000256" key="1">
    <source>
        <dbReference type="ARBA" id="ARBA00004683"/>
    </source>
</evidence>
<organism evidence="5 6">
    <name type="scientific">Neptunomonas marina</name>
    <dbReference type="NCBI Taxonomy" id="1815562"/>
    <lineage>
        <taxon>Bacteria</taxon>
        <taxon>Pseudomonadati</taxon>
        <taxon>Pseudomonadota</taxon>
        <taxon>Gammaproteobacteria</taxon>
        <taxon>Oceanospirillales</taxon>
        <taxon>Oceanospirillaceae</taxon>
        <taxon>Neptunomonas</taxon>
    </lineage>
</organism>
<keyword evidence="3" id="KW-0583">PHB biosynthesis</keyword>
<accession>A0A437QE26</accession>
<dbReference type="Proteomes" id="UP000282818">
    <property type="component" value="Unassembled WGS sequence"/>
</dbReference>
<evidence type="ECO:0000313" key="6">
    <source>
        <dbReference type="Proteomes" id="UP000282818"/>
    </source>
</evidence>
<feature type="coiled-coil region" evidence="4">
    <location>
        <begin position="146"/>
        <end position="188"/>
    </location>
</feature>
<comment type="pathway">
    <text evidence="1">Biopolymer metabolism; poly-(R)-3-hydroxybutanoate biosynthesis.</text>
</comment>
<comment type="caution">
    <text evidence="5">The sequence shown here is derived from an EMBL/GenBank/DDBJ whole genome shotgun (WGS) entry which is preliminary data.</text>
</comment>
<proteinExistence type="predicted"/>
<sequence>MSEQQNAWLQALLDQQKALLEHWSSLSASSGLNPETGMFNPQHFSANIQQQLDQLASLGEQFTQQQTASPHQVEWFKSALALFSQQTLADQLAAWKIPDELLQALQNQLHSQPLDAHFQKLASTPFFASTEQLDWQQRSQRGLNHLEAYQQALADYLEIYQQISEQASAQLLQQLNNGELQIESLSELHRHWSNTYDAVYADVISTPNYSQKHGAISNQINQLIAFTNETRDQHIQALGFVSRTELDQVMQRQHKLRKEVRTVKRNQASSDQAALSGLIGDMQATLSNMAAEIDTLKHEVKTLKAALESKEQDSERP</sequence>
<dbReference type="Pfam" id="PF09712">
    <property type="entry name" value="PHA_synth_III_E"/>
    <property type="match status" value="1"/>
</dbReference>
<evidence type="ECO:0000313" key="5">
    <source>
        <dbReference type="EMBL" id="RVU32771.1"/>
    </source>
</evidence>
<evidence type="ECO:0000256" key="2">
    <source>
        <dbReference type="ARBA" id="ARBA00019066"/>
    </source>
</evidence>
<dbReference type="GO" id="GO:0042619">
    <property type="term" value="P:poly-hydroxybutyrate biosynthetic process"/>
    <property type="evidence" value="ECO:0007669"/>
    <property type="project" value="UniProtKB-KW"/>
</dbReference>